<evidence type="ECO:0000313" key="3">
    <source>
        <dbReference type="Proteomes" id="UP001215712"/>
    </source>
</evidence>
<evidence type="ECO:0000313" key="2">
    <source>
        <dbReference type="EMBL" id="KAJ5740912.1"/>
    </source>
</evidence>
<organism evidence="2 3">
    <name type="scientific">Penicillium malachiteum</name>
    <dbReference type="NCBI Taxonomy" id="1324776"/>
    <lineage>
        <taxon>Eukaryota</taxon>
        <taxon>Fungi</taxon>
        <taxon>Dikarya</taxon>
        <taxon>Ascomycota</taxon>
        <taxon>Pezizomycotina</taxon>
        <taxon>Eurotiomycetes</taxon>
        <taxon>Eurotiomycetidae</taxon>
        <taxon>Eurotiales</taxon>
        <taxon>Aspergillaceae</taxon>
        <taxon>Penicillium</taxon>
    </lineage>
</organism>
<comment type="caution">
    <text evidence="2">The sequence shown here is derived from an EMBL/GenBank/DDBJ whole genome shotgun (WGS) entry which is preliminary data.</text>
</comment>
<name>A0AAD6HXV2_9EURO</name>
<reference evidence="2" key="1">
    <citation type="journal article" date="2023" name="IMA Fungus">
        <title>Comparative genomic study of the Penicillium genus elucidates a diverse pangenome and 15 lateral gene transfer events.</title>
        <authorList>
            <person name="Petersen C."/>
            <person name="Sorensen T."/>
            <person name="Nielsen M.R."/>
            <person name="Sondergaard T.E."/>
            <person name="Sorensen J.L."/>
            <person name="Fitzpatrick D.A."/>
            <person name="Frisvad J.C."/>
            <person name="Nielsen K.L."/>
        </authorList>
    </citation>
    <scope>NUCLEOTIDE SEQUENCE</scope>
    <source>
        <strain evidence="2">IBT 17514</strain>
    </source>
</reference>
<evidence type="ECO:0000259" key="1">
    <source>
        <dbReference type="Pfam" id="PF14529"/>
    </source>
</evidence>
<accession>A0AAD6HXV2</accession>
<feature type="domain" description="Endonuclease/exonuclease/phosphatase" evidence="1">
    <location>
        <begin position="41"/>
        <end position="164"/>
    </location>
</feature>
<dbReference type="Pfam" id="PF14529">
    <property type="entry name" value="Exo_endo_phos_2"/>
    <property type="match status" value="1"/>
</dbReference>
<dbReference type="InterPro" id="IPR005135">
    <property type="entry name" value="Endo/exonuclease/phosphatase"/>
</dbReference>
<dbReference type="Proteomes" id="UP001215712">
    <property type="component" value="Unassembled WGS sequence"/>
</dbReference>
<dbReference type="SUPFAM" id="SSF56219">
    <property type="entry name" value="DNase I-like"/>
    <property type="match status" value="1"/>
</dbReference>
<sequence length="285" mass="33157">MDEQPRVYIFVLKRLAGWTHYTHSRDMQELWLKIISAGEIRLFNVYNKLGQWGGLDMVKGVILPVSKQRHTLLIISYLVVGDFNLHHPAWGGDMACEDPRVDDVIELMDSADLDLWLEPGTKTRMGYNSNTSIDLVLALRVLEERLISCDISLENHTDSDHLPIKTIIDVETEVVEEVRRRLWKKMDTEKFLKFVSANLPDVANLLLDPTPTPTLIDQKVNFLLETVQQGIQVLTPLAKPSKWARFGWTDECSEAIKESWRLFRFWRDSKHDSFQSNDIFNEKYW</sequence>
<protein>
    <recommendedName>
        <fullName evidence="1">Endonuclease/exonuclease/phosphatase domain-containing protein</fullName>
    </recommendedName>
</protein>
<dbReference type="GO" id="GO:0003824">
    <property type="term" value="F:catalytic activity"/>
    <property type="evidence" value="ECO:0007669"/>
    <property type="project" value="InterPro"/>
</dbReference>
<dbReference type="AlphaFoldDB" id="A0AAD6HXV2"/>
<reference evidence="2" key="2">
    <citation type="submission" date="2023-01" db="EMBL/GenBank/DDBJ databases">
        <authorList>
            <person name="Petersen C."/>
        </authorList>
    </citation>
    <scope>NUCLEOTIDE SEQUENCE</scope>
    <source>
        <strain evidence="2">IBT 17514</strain>
    </source>
</reference>
<keyword evidence="3" id="KW-1185">Reference proteome</keyword>
<dbReference type="EMBL" id="JAQJAN010000001">
    <property type="protein sequence ID" value="KAJ5740912.1"/>
    <property type="molecule type" value="Genomic_DNA"/>
</dbReference>
<proteinExistence type="predicted"/>
<gene>
    <name evidence="2" type="ORF">N7493_000784</name>
</gene>
<dbReference type="Gene3D" id="3.60.10.10">
    <property type="entry name" value="Endonuclease/exonuclease/phosphatase"/>
    <property type="match status" value="1"/>
</dbReference>
<dbReference type="InterPro" id="IPR036691">
    <property type="entry name" value="Endo/exonu/phosph_ase_sf"/>
</dbReference>